<keyword evidence="1" id="KW-0812">Transmembrane</keyword>
<reference evidence="2 3" key="1">
    <citation type="journal article" date="2013" name="Genome Announc.">
        <title>Draft Genome Sequence of Catellicoccus marimammalium, a Novel Species Commonly Found in Gull Feces.</title>
        <authorList>
            <person name="Weigand M.R."/>
            <person name="Ryu H."/>
            <person name="Bozcek L."/>
            <person name="Konstantinidis K.T."/>
            <person name="Santo Domingo J.W."/>
        </authorList>
    </citation>
    <scope>NUCLEOTIDE SEQUENCE [LARGE SCALE GENOMIC DNA]</scope>
    <source>
        <strain evidence="2 3">M35/04/3</strain>
    </source>
</reference>
<dbReference type="EMBL" id="AMYT01000011">
    <property type="protein sequence ID" value="EKU27550.1"/>
    <property type="molecule type" value="Genomic_DNA"/>
</dbReference>
<keyword evidence="1" id="KW-0472">Membrane</keyword>
<sequence>MTKRKMFKIIFLVVLSIFYCLALRYTFLYSSETLQGDLTTFFLVEGHPLDNLFCNLSSILFYILPFLFFQNQWFYYIDHKDQYHPDSLNHFWWAEFFLGLFSILWYVANIILLLVFQQSAILSFFPWSIGIFLLLGNISLFFHLIHRERWIPFVWIALFFVLLTYDLLAYIFVTSALLLIILNFFLYYQQDT</sequence>
<keyword evidence="1" id="KW-1133">Transmembrane helix</keyword>
<protein>
    <submittedName>
        <fullName evidence="2">Uncharacterized protein</fullName>
    </submittedName>
</protein>
<feature type="transmembrane region" description="Helical" evidence="1">
    <location>
        <begin position="9"/>
        <end position="29"/>
    </location>
</feature>
<organism evidence="2 3">
    <name type="scientific">Catellicoccus marimammalium M35/04/3</name>
    <dbReference type="NCBI Taxonomy" id="1234409"/>
    <lineage>
        <taxon>Bacteria</taxon>
        <taxon>Bacillati</taxon>
        <taxon>Bacillota</taxon>
        <taxon>Bacilli</taxon>
        <taxon>Lactobacillales</taxon>
        <taxon>Enterococcaceae</taxon>
        <taxon>Catellicoccus</taxon>
    </lineage>
</organism>
<feature type="transmembrane region" description="Helical" evidence="1">
    <location>
        <begin position="121"/>
        <end position="142"/>
    </location>
</feature>
<comment type="caution">
    <text evidence="2">The sequence shown here is derived from an EMBL/GenBank/DDBJ whole genome shotgun (WGS) entry which is preliminary data.</text>
</comment>
<dbReference type="RefSeq" id="WP_009488746.1">
    <property type="nucleotide sequence ID" value="NZ_AMYT01000011.1"/>
</dbReference>
<keyword evidence="3" id="KW-1185">Reference proteome</keyword>
<evidence type="ECO:0000313" key="3">
    <source>
        <dbReference type="Proteomes" id="UP000016057"/>
    </source>
</evidence>
<name>K8Z9N7_9ENTE</name>
<evidence type="ECO:0000256" key="1">
    <source>
        <dbReference type="SAM" id="Phobius"/>
    </source>
</evidence>
<proteinExistence type="predicted"/>
<dbReference type="AlphaFoldDB" id="K8Z9N7"/>
<feature type="transmembrane region" description="Helical" evidence="1">
    <location>
        <begin position="154"/>
        <end position="187"/>
    </location>
</feature>
<accession>K8Z9N7</accession>
<feature type="transmembrane region" description="Helical" evidence="1">
    <location>
        <begin position="90"/>
        <end position="115"/>
    </location>
</feature>
<evidence type="ECO:0000313" key="2">
    <source>
        <dbReference type="EMBL" id="EKU27550.1"/>
    </source>
</evidence>
<feature type="transmembrane region" description="Helical" evidence="1">
    <location>
        <begin position="49"/>
        <end position="69"/>
    </location>
</feature>
<gene>
    <name evidence="2" type="ORF">C683_0331</name>
</gene>
<dbReference type="Proteomes" id="UP000016057">
    <property type="component" value="Unassembled WGS sequence"/>
</dbReference>